<proteinExistence type="predicted"/>
<dbReference type="InterPro" id="IPR011320">
    <property type="entry name" value="RNase_H1_N"/>
</dbReference>
<reference evidence="3 4" key="1">
    <citation type="journal article" date="2023" name="Plants (Basel)">
        <title>Bridging the Gap: Combining Genomics and Transcriptomics Approaches to Understand Stylosanthes scabra, an Orphan Legume from the Brazilian Caatinga.</title>
        <authorList>
            <person name="Ferreira-Neto J.R.C."/>
            <person name="da Silva M.D."/>
            <person name="Binneck E."/>
            <person name="de Melo N.F."/>
            <person name="da Silva R.H."/>
            <person name="de Melo A.L.T.M."/>
            <person name="Pandolfi V."/>
            <person name="Bustamante F.O."/>
            <person name="Brasileiro-Vidal A.C."/>
            <person name="Benko-Iseppon A.M."/>
        </authorList>
    </citation>
    <scope>NUCLEOTIDE SEQUENCE [LARGE SCALE GENOMIC DNA]</scope>
    <source>
        <tissue evidence="3">Leaves</tissue>
    </source>
</reference>
<comment type="caution">
    <text evidence="3">The sequence shown here is derived from an EMBL/GenBank/DDBJ whole genome shotgun (WGS) entry which is preliminary data.</text>
</comment>
<dbReference type="SUPFAM" id="SSF55658">
    <property type="entry name" value="L9 N-domain-like"/>
    <property type="match status" value="1"/>
</dbReference>
<keyword evidence="4" id="KW-1185">Reference proteome</keyword>
<evidence type="ECO:0000313" key="4">
    <source>
        <dbReference type="Proteomes" id="UP001341840"/>
    </source>
</evidence>
<evidence type="ECO:0000256" key="1">
    <source>
        <dbReference type="SAM" id="MobiDB-lite"/>
    </source>
</evidence>
<protein>
    <recommendedName>
        <fullName evidence="2">Ribonuclease H1 N-terminal domain-containing protein</fullName>
    </recommendedName>
</protein>
<dbReference type="InterPro" id="IPR009027">
    <property type="entry name" value="Ribosomal_bL9/RNase_H1_N"/>
</dbReference>
<evidence type="ECO:0000313" key="3">
    <source>
        <dbReference type="EMBL" id="MED6126261.1"/>
    </source>
</evidence>
<dbReference type="InterPro" id="IPR037056">
    <property type="entry name" value="RNase_H1_N_sf"/>
</dbReference>
<dbReference type="Proteomes" id="UP001341840">
    <property type="component" value="Unassembled WGS sequence"/>
</dbReference>
<gene>
    <name evidence="3" type="ORF">PIB30_076635</name>
</gene>
<dbReference type="Gene3D" id="3.40.970.10">
    <property type="entry name" value="Ribonuclease H1, N-terminal domain"/>
    <property type="match status" value="1"/>
</dbReference>
<evidence type="ECO:0000259" key="2">
    <source>
        <dbReference type="Pfam" id="PF01693"/>
    </source>
</evidence>
<feature type="compositionally biased region" description="Basic and acidic residues" evidence="1">
    <location>
        <begin position="111"/>
        <end position="122"/>
    </location>
</feature>
<name>A0ABU6RQ65_9FABA</name>
<feature type="domain" description="Ribonuclease H1 N-terminal" evidence="2">
    <location>
        <begin position="9"/>
        <end position="50"/>
    </location>
</feature>
<feature type="region of interest" description="Disordered" evidence="1">
    <location>
        <begin position="94"/>
        <end position="122"/>
    </location>
</feature>
<feature type="compositionally biased region" description="Polar residues" evidence="1">
    <location>
        <begin position="94"/>
        <end position="104"/>
    </location>
</feature>
<dbReference type="Pfam" id="PF01693">
    <property type="entry name" value="Cauli_VI"/>
    <property type="match status" value="1"/>
</dbReference>
<accession>A0ABU6RQ65</accession>
<organism evidence="3 4">
    <name type="scientific">Stylosanthes scabra</name>
    <dbReference type="NCBI Taxonomy" id="79078"/>
    <lineage>
        <taxon>Eukaryota</taxon>
        <taxon>Viridiplantae</taxon>
        <taxon>Streptophyta</taxon>
        <taxon>Embryophyta</taxon>
        <taxon>Tracheophyta</taxon>
        <taxon>Spermatophyta</taxon>
        <taxon>Magnoliopsida</taxon>
        <taxon>eudicotyledons</taxon>
        <taxon>Gunneridae</taxon>
        <taxon>Pentapetalae</taxon>
        <taxon>rosids</taxon>
        <taxon>fabids</taxon>
        <taxon>Fabales</taxon>
        <taxon>Fabaceae</taxon>
        <taxon>Papilionoideae</taxon>
        <taxon>50 kb inversion clade</taxon>
        <taxon>dalbergioids sensu lato</taxon>
        <taxon>Dalbergieae</taxon>
        <taxon>Pterocarpus clade</taxon>
        <taxon>Stylosanthes</taxon>
    </lineage>
</organism>
<sequence length="122" mass="13573">MSRAKYSHYVVRVGRVPGIYLTWEECDKQVHGYPFASFKGFKSLEEAQTWMNNGSGSGRGKHAAKGPEQLSQDFYFKIGGDPSSGIAYQIPVNSTQKASASTYRPSGPNDYIREPAKLRSFD</sequence>
<dbReference type="EMBL" id="JASCZI010031217">
    <property type="protein sequence ID" value="MED6126261.1"/>
    <property type="molecule type" value="Genomic_DNA"/>
</dbReference>